<evidence type="ECO:0000313" key="4">
    <source>
        <dbReference type="Proteomes" id="UP000664344"/>
    </source>
</evidence>
<evidence type="ECO:0000256" key="2">
    <source>
        <dbReference type="SAM" id="SignalP"/>
    </source>
</evidence>
<dbReference type="NCBIfam" id="TIGR00787">
    <property type="entry name" value="dctP"/>
    <property type="match status" value="1"/>
</dbReference>
<dbReference type="Gene3D" id="3.40.190.170">
    <property type="entry name" value="Bacterial extracellular solute-binding protein, family 7"/>
    <property type="match status" value="1"/>
</dbReference>
<reference evidence="3 4" key="1">
    <citation type="submission" date="2021-02" db="EMBL/GenBank/DDBJ databases">
        <title>PHA producing bacteria isolated from coastal sediment in Guangdong, Shenzhen.</title>
        <authorList>
            <person name="Zheng W."/>
            <person name="Yu S."/>
            <person name="Huang Y."/>
        </authorList>
    </citation>
    <scope>NUCLEOTIDE SEQUENCE [LARGE SCALE GENOMIC DNA]</scope>
    <source>
        <strain evidence="3 4">TN21-5</strain>
    </source>
</reference>
<sequence length="334" mass="37291">MKKLLQIGSKLVLASTLATTFTFSQAQAAPEITIKAAHAASATNTGHLALEYMDKELRERTDGKVGLEIFPNGQLGGERELIESIQLGNIDMVFVSSAPLASFNKQFFALDMPFLFENRDSVYKVLDGDIGQELLSSLDGVGIVGLGYWENGFRQLTNDRQVVHTAEDLKGLDMRTMENQIHLMAWRELGTNPAPLAFNELYTALQQGTFEAQEGPINLFRDMRFDEVQKYISKTNHIYSPFVVLMNPEVQYRMSDQQQAIFSQVFQDAKAYQRGLALEADEAATAELVEKGITITTLTPEQLKSFSSQMKPVYDRVEDIVGADFAKRVIEAAQ</sequence>
<dbReference type="PANTHER" id="PTHR33376">
    <property type="match status" value="1"/>
</dbReference>
<dbReference type="NCBIfam" id="NF037995">
    <property type="entry name" value="TRAP_S1"/>
    <property type="match status" value="1"/>
</dbReference>
<gene>
    <name evidence="3" type="ORF">JYP53_08620</name>
</gene>
<organism evidence="3 4">
    <name type="scientific">Marinobacter daepoensis</name>
    <dbReference type="NCBI Taxonomy" id="262077"/>
    <lineage>
        <taxon>Bacteria</taxon>
        <taxon>Pseudomonadati</taxon>
        <taxon>Pseudomonadota</taxon>
        <taxon>Gammaproteobacteria</taxon>
        <taxon>Pseudomonadales</taxon>
        <taxon>Marinobacteraceae</taxon>
        <taxon>Marinobacter</taxon>
    </lineage>
</organism>
<dbReference type="EMBL" id="JAFKDB010000012">
    <property type="protein sequence ID" value="MBN7769961.1"/>
    <property type="molecule type" value="Genomic_DNA"/>
</dbReference>
<dbReference type="InterPro" id="IPR038404">
    <property type="entry name" value="TRAP_DctP_sf"/>
</dbReference>
<protein>
    <submittedName>
        <fullName evidence="3">TRAP transporter substrate-binding protein</fullName>
    </submittedName>
</protein>
<feature type="chain" id="PRO_5045284164" evidence="2">
    <location>
        <begin position="29"/>
        <end position="334"/>
    </location>
</feature>
<accession>A0ABS3BEE5</accession>
<name>A0ABS3BEE5_9GAMM</name>
<dbReference type="CDD" id="cd13675">
    <property type="entry name" value="PBP2_TRAP_SBP_like_5"/>
    <property type="match status" value="1"/>
</dbReference>
<evidence type="ECO:0000313" key="3">
    <source>
        <dbReference type="EMBL" id="MBN7769961.1"/>
    </source>
</evidence>
<proteinExistence type="predicted"/>
<dbReference type="Pfam" id="PF03480">
    <property type="entry name" value="DctP"/>
    <property type="match status" value="1"/>
</dbReference>
<dbReference type="RefSeq" id="WP_206557325.1">
    <property type="nucleotide sequence ID" value="NZ_JAFKDB010000012.1"/>
</dbReference>
<dbReference type="PIRSF" id="PIRSF006470">
    <property type="entry name" value="DctB"/>
    <property type="match status" value="1"/>
</dbReference>
<evidence type="ECO:0000256" key="1">
    <source>
        <dbReference type="ARBA" id="ARBA00022729"/>
    </source>
</evidence>
<dbReference type="InterPro" id="IPR004682">
    <property type="entry name" value="TRAP_DctP"/>
</dbReference>
<comment type="caution">
    <text evidence="3">The sequence shown here is derived from an EMBL/GenBank/DDBJ whole genome shotgun (WGS) entry which is preliminary data.</text>
</comment>
<keyword evidence="4" id="KW-1185">Reference proteome</keyword>
<dbReference type="InterPro" id="IPR018389">
    <property type="entry name" value="DctP_fam"/>
</dbReference>
<dbReference type="Proteomes" id="UP000664344">
    <property type="component" value="Unassembled WGS sequence"/>
</dbReference>
<feature type="signal peptide" evidence="2">
    <location>
        <begin position="1"/>
        <end position="28"/>
    </location>
</feature>
<keyword evidence="1 2" id="KW-0732">Signal</keyword>
<dbReference type="PANTHER" id="PTHR33376:SF2">
    <property type="entry name" value="DICARBOXYLATE-BINDING PERIPLASMIC PROTEIN"/>
    <property type="match status" value="1"/>
</dbReference>